<gene>
    <name evidence="1" type="ORF">CCMP2556_LOCUS810</name>
    <name evidence="2" type="ORF">CCMP2556_LOCUS830</name>
</gene>
<name>A0ABP0HD61_9DINO</name>
<keyword evidence="3" id="KW-1185">Reference proteome</keyword>
<organism evidence="1 3">
    <name type="scientific">Durusdinium trenchii</name>
    <dbReference type="NCBI Taxonomy" id="1381693"/>
    <lineage>
        <taxon>Eukaryota</taxon>
        <taxon>Sar</taxon>
        <taxon>Alveolata</taxon>
        <taxon>Dinophyceae</taxon>
        <taxon>Suessiales</taxon>
        <taxon>Symbiodiniaceae</taxon>
        <taxon>Durusdinium</taxon>
    </lineage>
</organism>
<proteinExistence type="predicted"/>
<comment type="caution">
    <text evidence="1">The sequence shown here is derived from an EMBL/GenBank/DDBJ whole genome shotgun (WGS) entry which is preliminary data.</text>
</comment>
<accession>A0ABP0HD61</accession>
<protein>
    <submittedName>
        <fullName evidence="1">Uncharacterized protein</fullName>
    </submittedName>
</protein>
<sequence length="113" mass="12854">MEPELNQADRFYTVVSPTFAAAIAEKSLPEFAARRILSYRVSMIERLFAKDHGWRWEEANMGTVVCVAILLGPWLARVSGREPIIALVLRLALHSCRLSRTLVGMGQWWGRQL</sequence>
<evidence type="ECO:0000313" key="1">
    <source>
        <dbReference type="EMBL" id="CAK8987264.1"/>
    </source>
</evidence>
<reference evidence="1 3" key="1">
    <citation type="submission" date="2024-02" db="EMBL/GenBank/DDBJ databases">
        <authorList>
            <person name="Chen Y."/>
            <person name="Shah S."/>
            <person name="Dougan E. K."/>
            <person name="Thang M."/>
            <person name="Chan C."/>
        </authorList>
    </citation>
    <scope>NUCLEOTIDE SEQUENCE [LARGE SCALE GENOMIC DNA]</scope>
</reference>
<dbReference type="EMBL" id="CAXAMN010000248">
    <property type="protein sequence ID" value="CAK8987264.1"/>
    <property type="molecule type" value="Genomic_DNA"/>
</dbReference>
<evidence type="ECO:0000313" key="3">
    <source>
        <dbReference type="Proteomes" id="UP001642484"/>
    </source>
</evidence>
<dbReference type="EMBL" id="CAXAMN010000259">
    <property type="protein sequence ID" value="CAK8987329.1"/>
    <property type="molecule type" value="Genomic_DNA"/>
</dbReference>
<dbReference type="Proteomes" id="UP001642484">
    <property type="component" value="Unassembled WGS sequence"/>
</dbReference>
<evidence type="ECO:0000313" key="2">
    <source>
        <dbReference type="EMBL" id="CAK8987329.1"/>
    </source>
</evidence>